<keyword evidence="2" id="KW-1185">Reference proteome</keyword>
<dbReference type="EMBL" id="BGPR01018782">
    <property type="protein sequence ID" value="GBN80118.1"/>
    <property type="molecule type" value="Genomic_DNA"/>
</dbReference>
<gene>
    <name evidence="1" type="ORF">AVEN_137655_1</name>
</gene>
<comment type="caution">
    <text evidence="1">The sequence shown here is derived from an EMBL/GenBank/DDBJ whole genome shotgun (WGS) entry which is preliminary data.</text>
</comment>
<proteinExistence type="predicted"/>
<sequence length="100" mass="11239">MLVASVSSLETLFKNRSWVTRHLFYKLPNLKQSTDFSIPFVELRISIPVTKRVHFPCGLVVRFPGSHPGGPGSTPDMGTKFFLMCVTSVSTLETLLNNRR</sequence>
<organism evidence="1 2">
    <name type="scientific">Araneus ventricosus</name>
    <name type="common">Orbweaver spider</name>
    <name type="synonym">Epeira ventricosa</name>
    <dbReference type="NCBI Taxonomy" id="182803"/>
    <lineage>
        <taxon>Eukaryota</taxon>
        <taxon>Metazoa</taxon>
        <taxon>Ecdysozoa</taxon>
        <taxon>Arthropoda</taxon>
        <taxon>Chelicerata</taxon>
        <taxon>Arachnida</taxon>
        <taxon>Araneae</taxon>
        <taxon>Araneomorphae</taxon>
        <taxon>Entelegynae</taxon>
        <taxon>Araneoidea</taxon>
        <taxon>Araneidae</taxon>
        <taxon>Araneus</taxon>
    </lineage>
</organism>
<dbReference type="AlphaFoldDB" id="A0A4Y2RWD9"/>
<dbReference type="Proteomes" id="UP000499080">
    <property type="component" value="Unassembled WGS sequence"/>
</dbReference>
<evidence type="ECO:0000313" key="2">
    <source>
        <dbReference type="Proteomes" id="UP000499080"/>
    </source>
</evidence>
<protein>
    <submittedName>
        <fullName evidence="1">Uncharacterized protein</fullName>
    </submittedName>
</protein>
<name>A0A4Y2RWD9_ARAVE</name>
<accession>A0A4Y2RWD9</accession>
<reference evidence="1 2" key="1">
    <citation type="journal article" date="2019" name="Sci. Rep.">
        <title>Orb-weaving spider Araneus ventricosus genome elucidates the spidroin gene catalogue.</title>
        <authorList>
            <person name="Kono N."/>
            <person name="Nakamura H."/>
            <person name="Ohtoshi R."/>
            <person name="Moran D.A.P."/>
            <person name="Shinohara A."/>
            <person name="Yoshida Y."/>
            <person name="Fujiwara M."/>
            <person name="Mori M."/>
            <person name="Tomita M."/>
            <person name="Arakawa K."/>
        </authorList>
    </citation>
    <scope>NUCLEOTIDE SEQUENCE [LARGE SCALE GENOMIC DNA]</scope>
</reference>
<evidence type="ECO:0000313" key="1">
    <source>
        <dbReference type="EMBL" id="GBN80118.1"/>
    </source>
</evidence>